<evidence type="ECO:0000256" key="1">
    <source>
        <dbReference type="SAM" id="SignalP"/>
    </source>
</evidence>
<feature type="chain" id="PRO_5045801840" description="UrcA family protein" evidence="1">
    <location>
        <begin position="20"/>
        <end position="110"/>
    </location>
</feature>
<name>A0ABT8ADK7_9PROT</name>
<dbReference type="Proteomes" id="UP001529369">
    <property type="component" value="Unassembled WGS sequence"/>
</dbReference>
<protein>
    <recommendedName>
        <fullName evidence="4">UrcA family protein</fullName>
    </recommendedName>
</protein>
<dbReference type="EMBL" id="JAUFPN010000197">
    <property type="protein sequence ID" value="MDN3567783.1"/>
    <property type="molecule type" value="Genomic_DNA"/>
</dbReference>
<evidence type="ECO:0000313" key="3">
    <source>
        <dbReference type="Proteomes" id="UP001529369"/>
    </source>
</evidence>
<keyword evidence="1" id="KW-0732">Signal</keyword>
<sequence length="110" mass="11374">MRIALLAAALLLAPPLARACDTDYLNSQLTLVCRAALDPALALLRDLAPQATAAEAAAIARAGALAEAACETGDPEAGAQEAIRLTRLAGRIEARLPEPPAIWPARQAAR</sequence>
<keyword evidence="3" id="KW-1185">Reference proteome</keyword>
<reference evidence="3" key="1">
    <citation type="journal article" date="2019" name="Int. J. Syst. Evol. Microbiol.">
        <title>The Global Catalogue of Microorganisms (GCM) 10K type strain sequencing project: providing services to taxonomists for standard genome sequencing and annotation.</title>
        <authorList>
            <consortium name="The Broad Institute Genomics Platform"/>
            <consortium name="The Broad Institute Genome Sequencing Center for Infectious Disease"/>
            <person name="Wu L."/>
            <person name="Ma J."/>
        </authorList>
    </citation>
    <scope>NUCLEOTIDE SEQUENCE [LARGE SCALE GENOMIC DNA]</scope>
    <source>
        <strain evidence="3">CECT 7131</strain>
    </source>
</reference>
<evidence type="ECO:0008006" key="4">
    <source>
        <dbReference type="Google" id="ProtNLM"/>
    </source>
</evidence>
<gene>
    <name evidence="2" type="ORF">QWZ14_25675</name>
</gene>
<proteinExistence type="predicted"/>
<dbReference type="RefSeq" id="WP_290319847.1">
    <property type="nucleotide sequence ID" value="NZ_JAUFPN010000197.1"/>
</dbReference>
<evidence type="ECO:0000313" key="2">
    <source>
        <dbReference type="EMBL" id="MDN3567783.1"/>
    </source>
</evidence>
<feature type="signal peptide" evidence="1">
    <location>
        <begin position="1"/>
        <end position="19"/>
    </location>
</feature>
<organism evidence="2 3">
    <name type="scientific">Paeniroseomonas aquatica</name>
    <dbReference type="NCBI Taxonomy" id="373043"/>
    <lineage>
        <taxon>Bacteria</taxon>
        <taxon>Pseudomonadati</taxon>
        <taxon>Pseudomonadota</taxon>
        <taxon>Alphaproteobacteria</taxon>
        <taxon>Acetobacterales</taxon>
        <taxon>Acetobacteraceae</taxon>
        <taxon>Paeniroseomonas</taxon>
    </lineage>
</organism>
<accession>A0ABT8ADK7</accession>
<comment type="caution">
    <text evidence="2">The sequence shown here is derived from an EMBL/GenBank/DDBJ whole genome shotgun (WGS) entry which is preliminary data.</text>
</comment>